<dbReference type="EC" id="3.1.11.6" evidence="6"/>
<evidence type="ECO:0000256" key="3">
    <source>
        <dbReference type="ARBA" id="ARBA00022722"/>
    </source>
</evidence>
<reference evidence="7 8" key="1">
    <citation type="journal article" date="2015" name="Genome Announc.">
        <title>Complete Genome Sequence of the Novel Leech Symbiont Mucinivorans hirudinis M3T.</title>
        <authorList>
            <person name="Nelson M.C."/>
            <person name="Bomar L."/>
            <person name="Graf J."/>
        </authorList>
    </citation>
    <scope>NUCLEOTIDE SEQUENCE [LARGE SCALE GENOMIC DNA]</scope>
    <source>
        <strain evidence="8">M3</strain>
    </source>
</reference>
<keyword evidence="4" id="KW-0378">Hydrolase</keyword>
<keyword evidence="5" id="KW-0269">Exonuclease</keyword>
<evidence type="ECO:0000256" key="1">
    <source>
        <dbReference type="ARBA" id="ARBA00009998"/>
    </source>
</evidence>
<keyword evidence="3" id="KW-0540">Nuclease</keyword>
<keyword evidence="8" id="KW-1185">Reference proteome</keyword>
<evidence type="ECO:0000313" key="7">
    <source>
        <dbReference type="EMBL" id="CDN31406.1"/>
    </source>
</evidence>
<dbReference type="GO" id="GO:0008855">
    <property type="term" value="F:exodeoxyribonuclease VII activity"/>
    <property type="evidence" value="ECO:0007669"/>
    <property type="project" value="UniProtKB-UniRule"/>
</dbReference>
<dbReference type="KEGG" id="rbc:BN938_1317"/>
<evidence type="ECO:0000313" key="8">
    <source>
        <dbReference type="Proteomes" id="UP000027616"/>
    </source>
</evidence>
<dbReference type="InterPro" id="IPR037004">
    <property type="entry name" value="Exonuc_VII_ssu_sf"/>
</dbReference>
<dbReference type="GO" id="GO:0009318">
    <property type="term" value="C:exodeoxyribonuclease VII complex"/>
    <property type="evidence" value="ECO:0007669"/>
    <property type="project" value="UniProtKB-UniRule"/>
</dbReference>
<name>A0A060R7T0_9BACT</name>
<dbReference type="Gene3D" id="1.10.287.1040">
    <property type="entry name" value="Exonuclease VII, small subunit"/>
    <property type="match status" value="1"/>
</dbReference>
<dbReference type="STRING" id="1433126.BN938_1317"/>
<evidence type="ECO:0000256" key="2">
    <source>
        <dbReference type="ARBA" id="ARBA00022490"/>
    </source>
</evidence>
<dbReference type="NCBIfam" id="TIGR01280">
    <property type="entry name" value="xseB"/>
    <property type="match status" value="1"/>
</dbReference>
<dbReference type="HOGENOM" id="CLU_145918_4_1_10"/>
<dbReference type="Proteomes" id="UP000027616">
    <property type="component" value="Chromosome I"/>
</dbReference>
<protein>
    <recommendedName>
        <fullName evidence="6">Exodeoxyribonuclease VII small subunit</fullName>
        <ecNumber evidence="6">3.1.11.6</ecNumber>
    </recommendedName>
</protein>
<evidence type="ECO:0000256" key="4">
    <source>
        <dbReference type="ARBA" id="ARBA00022801"/>
    </source>
</evidence>
<sequence>MAEKELSYGEAMAQIEEIVRALNDNTLDVDILAEKVEKATQLIALCRNKLLKAQSKIEEVIGK</sequence>
<accession>A0A060R7T0</accession>
<proteinExistence type="inferred from homology"/>
<dbReference type="OrthoDB" id="1525214at2"/>
<keyword evidence="2" id="KW-0963">Cytoplasm</keyword>
<dbReference type="AlphaFoldDB" id="A0A060R7T0"/>
<organism evidence="7 8">
    <name type="scientific">Mucinivorans hirudinis</name>
    <dbReference type="NCBI Taxonomy" id="1433126"/>
    <lineage>
        <taxon>Bacteria</taxon>
        <taxon>Pseudomonadati</taxon>
        <taxon>Bacteroidota</taxon>
        <taxon>Bacteroidia</taxon>
        <taxon>Bacteroidales</taxon>
        <taxon>Rikenellaceae</taxon>
        <taxon>Mucinivorans</taxon>
    </lineage>
</organism>
<dbReference type="Pfam" id="PF02609">
    <property type="entry name" value="Exonuc_VII_S"/>
    <property type="match status" value="1"/>
</dbReference>
<gene>
    <name evidence="7" type="ORF">BN938_1317</name>
</gene>
<evidence type="ECO:0000256" key="5">
    <source>
        <dbReference type="ARBA" id="ARBA00022839"/>
    </source>
</evidence>
<dbReference type="eggNOG" id="COG1722">
    <property type="taxonomic scope" value="Bacteria"/>
</dbReference>
<dbReference type="InterPro" id="IPR003761">
    <property type="entry name" value="Exonuc_VII_S"/>
</dbReference>
<comment type="similarity">
    <text evidence="1">Belongs to the XseB family.</text>
</comment>
<dbReference type="EMBL" id="HG934468">
    <property type="protein sequence ID" value="CDN31406.1"/>
    <property type="molecule type" value="Genomic_DNA"/>
</dbReference>
<evidence type="ECO:0000256" key="6">
    <source>
        <dbReference type="NCBIfam" id="TIGR01280"/>
    </source>
</evidence>
<dbReference type="SUPFAM" id="SSF116842">
    <property type="entry name" value="XseB-like"/>
    <property type="match status" value="1"/>
</dbReference>
<dbReference type="GO" id="GO:0006308">
    <property type="term" value="P:DNA catabolic process"/>
    <property type="evidence" value="ECO:0007669"/>
    <property type="project" value="UniProtKB-UniRule"/>
</dbReference>